<evidence type="ECO:0000313" key="3">
    <source>
        <dbReference type="Proteomes" id="UP000242450"/>
    </source>
</evidence>
<sequence length="71" mass="8014">MPLATAGRTTLRHPGDVVPPSPWPLITQADRRPGNLPEGRLSSWPAPEKSFEQERQERSREGDQRDQNSQP</sequence>
<keyword evidence="3" id="KW-1185">Reference proteome</keyword>
<dbReference type="Proteomes" id="UP000242450">
    <property type="component" value="Chromosome 10"/>
</dbReference>
<gene>
    <name evidence="2" type="ORF">Celaphus_00007220</name>
</gene>
<feature type="compositionally biased region" description="Basic and acidic residues" evidence="1">
    <location>
        <begin position="49"/>
        <end position="71"/>
    </location>
</feature>
<feature type="region of interest" description="Disordered" evidence="1">
    <location>
        <begin position="1"/>
        <end position="71"/>
    </location>
</feature>
<comment type="caution">
    <text evidence="2">The sequence shown here is derived from an EMBL/GenBank/DDBJ whole genome shotgun (WGS) entry which is preliminary data.</text>
</comment>
<evidence type="ECO:0000256" key="1">
    <source>
        <dbReference type="SAM" id="MobiDB-lite"/>
    </source>
</evidence>
<feature type="non-terminal residue" evidence="2">
    <location>
        <position position="71"/>
    </location>
</feature>
<accession>A0A212CZF3</accession>
<name>A0A212CZF3_CEREH</name>
<reference evidence="2 3" key="1">
    <citation type="journal article" date="2018" name="Mol. Genet. Genomics">
        <title>The red deer Cervus elaphus genome CerEla1.0: sequencing, annotating, genes, and chromosomes.</title>
        <authorList>
            <person name="Bana N.A."/>
            <person name="Nyiri A."/>
            <person name="Nagy J."/>
            <person name="Frank K."/>
            <person name="Nagy T."/>
            <person name="Steger V."/>
            <person name="Schiller M."/>
            <person name="Lakatos P."/>
            <person name="Sugar L."/>
            <person name="Horn P."/>
            <person name="Barta E."/>
            <person name="Orosz L."/>
        </authorList>
    </citation>
    <scope>NUCLEOTIDE SEQUENCE [LARGE SCALE GENOMIC DNA]</scope>
    <source>
        <strain evidence="2">Hungarian</strain>
    </source>
</reference>
<dbReference type="EMBL" id="MKHE01000010">
    <property type="protein sequence ID" value="OWK11380.1"/>
    <property type="molecule type" value="Genomic_DNA"/>
</dbReference>
<dbReference type="AlphaFoldDB" id="A0A212CZF3"/>
<organism evidence="2 3">
    <name type="scientific">Cervus elaphus hippelaphus</name>
    <name type="common">European red deer</name>
    <dbReference type="NCBI Taxonomy" id="46360"/>
    <lineage>
        <taxon>Eukaryota</taxon>
        <taxon>Metazoa</taxon>
        <taxon>Chordata</taxon>
        <taxon>Craniata</taxon>
        <taxon>Vertebrata</taxon>
        <taxon>Euteleostomi</taxon>
        <taxon>Mammalia</taxon>
        <taxon>Eutheria</taxon>
        <taxon>Laurasiatheria</taxon>
        <taxon>Artiodactyla</taxon>
        <taxon>Ruminantia</taxon>
        <taxon>Pecora</taxon>
        <taxon>Cervidae</taxon>
        <taxon>Cervinae</taxon>
        <taxon>Cervus</taxon>
    </lineage>
</organism>
<protein>
    <submittedName>
        <fullName evidence="2">Uncharacterized protein</fullName>
    </submittedName>
</protein>
<proteinExistence type="predicted"/>
<evidence type="ECO:0000313" key="2">
    <source>
        <dbReference type="EMBL" id="OWK11380.1"/>
    </source>
</evidence>